<dbReference type="RefSeq" id="XP_023382884.1">
    <property type="nucleotide sequence ID" value="XM_023527116.1"/>
</dbReference>
<dbReference type="Pfam" id="PF00566">
    <property type="entry name" value="RabGAP-TBC"/>
    <property type="match status" value="1"/>
</dbReference>
<reference evidence="3" key="1">
    <citation type="submission" date="2025-08" db="UniProtKB">
        <authorList>
            <consortium name="RefSeq"/>
        </authorList>
    </citation>
    <scope>IDENTIFICATION</scope>
    <source>
        <tissue evidence="3">Kidney</tissue>
    </source>
</reference>
<gene>
    <name evidence="3" type="primary">LOC111735604</name>
</gene>
<dbReference type="SUPFAM" id="SSF47923">
    <property type="entry name" value="Ypt/Rab-GAP domain of gyp1p"/>
    <property type="match status" value="1"/>
</dbReference>
<dbReference type="PROSITE" id="PS50086">
    <property type="entry name" value="TBC_RABGAP"/>
    <property type="match status" value="1"/>
</dbReference>
<organism evidence="2 3">
    <name type="scientific">Pteropus vampyrus</name>
    <name type="common">Large flying fox</name>
    <dbReference type="NCBI Taxonomy" id="132908"/>
    <lineage>
        <taxon>Eukaryota</taxon>
        <taxon>Metazoa</taxon>
        <taxon>Chordata</taxon>
        <taxon>Craniata</taxon>
        <taxon>Vertebrata</taxon>
        <taxon>Euteleostomi</taxon>
        <taxon>Mammalia</taxon>
        <taxon>Eutheria</taxon>
        <taxon>Laurasiatheria</taxon>
        <taxon>Chiroptera</taxon>
        <taxon>Yinpterochiroptera</taxon>
        <taxon>Pteropodoidea</taxon>
        <taxon>Pteropodidae</taxon>
        <taxon>Pteropodinae</taxon>
        <taxon>Pteropus</taxon>
    </lineage>
</organism>
<sequence>MTLLDSLDGGGASGRMVTALQSHLSGERRDFHSGVPAALLTRPDTWPVSFLAEHVHRHLEQHEVRYLQFAFRWMNNLLTRELPPRCAVRLWDTYQMFAEAEAVLQGHTWPAVVTCRSQAPVRGPLWEPPCASASRPRPPSVRLLQPRGQVPSVAAAFPAASVRGDVKPFLGPFGWSGRQPGAVHRVLGASREAKHDLPQIAHARRSMGEAVRDPVLLAQSSRQHCPHHGCLRR</sequence>
<keyword evidence="2" id="KW-1185">Reference proteome</keyword>
<dbReference type="Gene3D" id="1.10.472.80">
    <property type="entry name" value="Ypt/Rab-GAP domain of gyp1p, domain 3"/>
    <property type="match status" value="1"/>
</dbReference>
<dbReference type="GeneID" id="111735604"/>
<name>A0A6P6C6A3_PTEVA</name>
<dbReference type="Proteomes" id="UP000515202">
    <property type="component" value="Unplaced"/>
</dbReference>
<accession>A0A6P6C6A3</accession>
<evidence type="ECO:0000313" key="3">
    <source>
        <dbReference type="RefSeq" id="XP_023382884.1"/>
    </source>
</evidence>
<protein>
    <submittedName>
        <fullName evidence="3">Uncharacterized protein LOC111735604</fullName>
    </submittedName>
</protein>
<proteinExistence type="predicted"/>
<evidence type="ECO:0000313" key="2">
    <source>
        <dbReference type="Proteomes" id="UP000515202"/>
    </source>
</evidence>
<dbReference type="OrthoDB" id="26371at2759"/>
<dbReference type="InterPro" id="IPR035969">
    <property type="entry name" value="Rab-GAP_TBC_sf"/>
</dbReference>
<dbReference type="InterPro" id="IPR000195">
    <property type="entry name" value="Rab-GAP-TBC_dom"/>
</dbReference>
<dbReference type="KEGG" id="pvp:111735604"/>
<feature type="domain" description="Rab-GAP TBC" evidence="1">
    <location>
        <begin position="1"/>
        <end position="98"/>
    </location>
</feature>
<dbReference type="AlphaFoldDB" id="A0A6P6C6A3"/>
<evidence type="ECO:0000259" key="1">
    <source>
        <dbReference type="PROSITE" id="PS50086"/>
    </source>
</evidence>